<feature type="transmembrane region" description="Helical" evidence="1">
    <location>
        <begin position="30"/>
        <end position="51"/>
    </location>
</feature>
<evidence type="ECO:0000256" key="1">
    <source>
        <dbReference type="SAM" id="Phobius"/>
    </source>
</evidence>
<evidence type="ECO:0000313" key="2">
    <source>
        <dbReference type="EMBL" id="GLR63749.1"/>
    </source>
</evidence>
<evidence type="ECO:0000313" key="3">
    <source>
        <dbReference type="Proteomes" id="UP001156682"/>
    </source>
</evidence>
<keyword evidence="1" id="KW-0472">Membrane</keyword>
<keyword evidence="3" id="KW-1185">Reference proteome</keyword>
<dbReference type="RefSeq" id="WP_027850864.1">
    <property type="nucleotide sequence ID" value="NZ_BSOR01000017.1"/>
</dbReference>
<proteinExistence type="predicted"/>
<name>A0ABQ6A0T9_9GAMM</name>
<dbReference type="EMBL" id="BSOR01000017">
    <property type="protein sequence ID" value="GLR63749.1"/>
    <property type="molecule type" value="Genomic_DNA"/>
</dbReference>
<keyword evidence="1" id="KW-0812">Transmembrane</keyword>
<dbReference type="Proteomes" id="UP001156682">
    <property type="component" value="Unassembled WGS sequence"/>
</dbReference>
<protein>
    <submittedName>
        <fullName evidence="2">Uncharacterized protein</fullName>
    </submittedName>
</protein>
<reference evidence="3" key="1">
    <citation type="journal article" date="2019" name="Int. J. Syst. Evol. Microbiol.">
        <title>The Global Catalogue of Microorganisms (GCM) 10K type strain sequencing project: providing services to taxonomists for standard genome sequencing and annotation.</title>
        <authorList>
            <consortium name="The Broad Institute Genomics Platform"/>
            <consortium name="The Broad Institute Genome Sequencing Center for Infectious Disease"/>
            <person name="Wu L."/>
            <person name="Ma J."/>
        </authorList>
    </citation>
    <scope>NUCLEOTIDE SEQUENCE [LARGE SCALE GENOMIC DNA]</scope>
    <source>
        <strain evidence="3">NBRC 100033</strain>
    </source>
</reference>
<gene>
    <name evidence="2" type="ORF">GCM10007878_11840</name>
</gene>
<organism evidence="2 3">
    <name type="scientific">Marinospirillum insulare</name>
    <dbReference type="NCBI Taxonomy" id="217169"/>
    <lineage>
        <taxon>Bacteria</taxon>
        <taxon>Pseudomonadati</taxon>
        <taxon>Pseudomonadota</taxon>
        <taxon>Gammaproteobacteria</taxon>
        <taxon>Oceanospirillales</taxon>
        <taxon>Oceanospirillaceae</taxon>
        <taxon>Marinospirillum</taxon>
    </lineage>
</organism>
<comment type="caution">
    <text evidence="2">The sequence shown here is derived from an EMBL/GenBank/DDBJ whole genome shotgun (WGS) entry which is preliminary data.</text>
</comment>
<accession>A0ABQ6A0T9</accession>
<sequence length="59" mass="6207">MQDKKKALPKKDSTRLQGNYSTIRMLPLRVAAACLVLASSTVIIALAGALAKLLGGIIL</sequence>
<keyword evidence="1" id="KW-1133">Transmembrane helix</keyword>